<dbReference type="InterPro" id="IPR004268">
    <property type="entry name" value="MurJ"/>
</dbReference>
<evidence type="ECO:0000256" key="1">
    <source>
        <dbReference type="ARBA" id="ARBA00004651"/>
    </source>
</evidence>
<proteinExistence type="predicted"/>
<dbReference type="EMBL" id="QVLU01000002">
    <property type="protein sequence ID" value="RGE74127.1"/>
    <property type="molecule type" value="Genomic_DNA"/>
</dbReference>
<evidence type="ECO:0000313" key="10">
    <source>
        <dbReference type="Proteomes" id="UP000261166"/>
    </source>
</evidence>
<keyword evidence="2" id="KW-1003">Cell membrane</keyword>
<evidence type="ECO:0000256" key="3">
    <source>
        <dbReference type="ARBA" id="ARBA00022692"/>
    </source>
</evidence>
<dbReference type="GO" id="GO:0008360">
    <property type="term" value="P:regulation of cell shape"/>
    <property type="evidence" value="ECO:0007669"/>
    <property type="project" value="UniProtKB-KW"/>
</dbReference>
<evidence type="ECO:0000256" key="7">
    <source>
        <dbReference type="ARBA" id="ARBA00023136"/>
    </source>
</evidence>
<evidence type="ECO:0000256" key="8">
    <source>
        <dbReference type="SAM" id="Phobius"/>
    </source>
</evidence>
<evidence type="ECO:0000313" key="9">
    <source>
        <dbReference type="EMBL" id="RGE74127.1"/>
    </source>
</evidence>
<feature type="transmembrane region" description="Helical" evidence="8">
    <location>
        <begin position="136"/>
        <end position="157"/>
    </location>
</feature>
<dbReference type="PANTHER" id="PTHR30250">
    <property type="entry name" value="PST FAMILY PREDICTED COLANIC ACID TRANSPORTER"/>
    <property type="match status" value="1"/>
</dbReference>
<name>A0A3E3J433_9FIRM</name>
<feature type="transmembrane region" description="Helical" evidence="8">
    <location>
        <begin position="164"/>
        <end position="183"/>
    </location>
</feature>
<dbReference type="RefSeq" id="WP_117530555.1">
    <property type="nucleotide sequence ID" value="NZ_QVLU01000002.1"/>
</dbReference>
<keyword evidence="5" id="KW-0573">Peptidoglycan synthesis</keyword>
<evidence type="ECO:0000256" key="4">
    <source>
        <dbReference type="ARBA" id="ARBA00022960"/>
    </source>
</evidence>
<feature type="transmembrane region" description="Helical" evidence="8">
    <location>
        <begin position="189"/>
        <end position="210"/>
    </location>
</feature>
<dbReference type="GO" id="GO:0009252">
    <property type="term" value="P:peptidoglycan biosynthetic process"/>
    <property type="evidence" value="ECO:0007669"/>
    <property type="project" value="UniProtKB-KW"/>
</dbReference>
<dbReference type="Pfam" id="PF03023">
    <property type="entry name" value="MurJ"/>
    <property type="match status" value="1"/>
</dbReference>
<dbReference type="GO" id="GO:0005886">
    <property type="term" value="C:plasma membrane"/>
    <property type="evidence" value="ECO:0007669"/>
    <property type="project" value="UniProtKB-SubCell"/>
</dbReference>
<comment type="caution">
    <text evidence="9">The sequence shown here is derived from an EMBL/GenBank/DDBJ whole genome shotgun (WGS) entry which is preliminary data.</text>
</comment>
<reference evidence="9 10" key="1">
    <citation type="submission" date="2018-08" db="EMBL/GenBank/DDBJ databases">
        <title>A genome reference for cultivated species of the human gut microbiota.</title>
        <authorList>
            <person name="Zou Y."/>
            <person name="Xue W."/>
            <person name="Luo G."/>
        </authorList>
    </citation>
    <scope>NUCLEOTIDE SEQUENCE [LARGE SCALE GENOMIC DNA]</scope>
    <source>
        <strain evidence="9 10">AF26-4BH</strain>
    </source>
</reference>
<protein>
    <submittedName>
        <fullName evidence="9">Polysaccharide biosynthesis protein</fullName>
    </submittedName>
</protein>
<dbReference type="AlphaFoldDB" id="A0A3E3J433"/>
<keyword evidence="6 8" id="KW-1133">Transmembrane helix</keyword>
<evidence type="ECO:0000256" key="6">
    <source>
        <dbReference type="ARBA" id="ARBA00022989"/>
    </source>
</evidence>
<dbReference type="OrthoDB" id="9815702at2"/>
<dbReference type="PANTHER" id="PTHR30250:SF11">
    <property type="entry name" value="O-ANTIGEN TRANSPORTER-RELATED"/>
    <property type="match status" value="1"/>
</dbReference>
<evidence type="ECO:0000256" key="2">
    <source>
        <dbReference type="ARBA" id="ARBA00022475"/>
    </source>
</evidence>
<feature type="transmembrane region" description="Helical" evidence="8">
    <location>
        <begin position="99"/>
        <end position="124"/>
    </location>
</feature>
<dbReference type="InterPro" id="IPR050833">
    <property type="entry name" value="Poly_Biosynth_Transport"/>
</dbReference>
<feature type="transmembrane region" description="Helical" evidence="8">
    <location>
        <begin position="222"/>
        <end position="240"/>
    </location>
</feature>
<keyword evidence="7 8" id="KW-0472">Membrane</keyword>
<feature type="transmembrane region" description="Helical" evidence="8">
    <location>
        <begin position="246"/>
        <end position="269"/>
    </location>
</feature>
<feature type="transmembrane region" description="Helical" evidence="8">
    <location>
        <begin position="20"/>
        <end position="41"/>
    </location>
</feature>
<accession>A0A3E3J433</accession>
<keyword evidence="3 8" id="KW-0812">Transmembrane</keyword>
<keyword evidence="4" id="KW-0133">Cell shape</keyword>
<comment type="subcellular location">
    <subcellularLocation>
        <location evidence="1">Cell membrane</location>
        <topology evidence="1">Multi-pass membrane protein</topology>
    </subcellularLocation>
</comment>
<dbReference type="Proteomes" id="UP000261166">
    <property type="component" value="Unassembled WGS sequence"/>
</dbReference>
<sequence>MRYKIFKKGLNFHRHIKSIIFLVAVNLAIEIYSLVDVTMMSFMCSKESIAFYKYGHNVQKVLLQVVNTFTMVLIPRISFYFKERNINEFNRLLSKTLKIIIIISVPMIVGIYFTADFLIVALYGSNYVVSARLLKWFSLLLLISPIGYLLGSRVLLVTGNENKMIFAVGTGAVINVIGNSFLIPFHAEYGATIASIISEVVVMVVYVNLGKRFFNLTGIFKTFIKVLLSVVAMGVYLYILKAFFNNGWILLVVQIIGGVAIYGISLFIMNEEVVKAYAMSLIRRLKVHGK</sequence>
<evidence type="ECO:0000256" key="5">
    <source>
        <dbReference type="ARBA" id="ARBA00022984"/>
    </source>
</evidence>
<gene>
    <name evidence="9" type="ORF">DWY69_03335</name>
</gene>
<feature type="transmembrane region" description="Helical" evidence="8">
    <location>
        <begin position="61"/>
        <end position="79"/>
    </location>
</feature>
<organism evidence="9 10">
    <name type="scientific">Eisenbergiella massiliensis</name>
    <dbReference type="NCBI Taxonomy" id="1720294"/>
    <lineage>
        <taxon>Bacteria</taxon>
        <taxon>Bacillati</taxon>
        <taxon>Bacillota</taxon>
        <taxon>Clostridia</taxon>
        <taxon>Lachnospirales</taxon>
        <taxon>Lachnospiraceae</taxon>
        <taxon>Eisenbergiella</taxon>
    </lineage>
</organism>